<dbReference type="SUPFAM" id="SSF144052">
    <property type="entry name" value="Thermophilic metalloprotease-like"/>
    <property type="match status" value="1"/>
</dbReference>
<dbReference type="Proteomes" id="UP001500610">
    <property type="component" value="Unassembled WGS sequence"/>
</dbReference>
<proteinExistence type="predicted"/>
<dbReference type="RefSeq" id="WP_226029102.1">
    <property type="nucleotide sequence ID" value="NZ_BAABIV010000002.1"/>
</dbReference>
<reference evidence="3" key="1">
    <citation type="journal article" date="2019" name="Int. J. Syst. Evol. Microbiol.">
        <title>The Global Catalogue of Microorganisms (GCM) 10K type strain sequencing project: providing services to taxonomists for standard genome sequencing and annotation.</title>
        <authorList>
            <consortium name="The Broad Institute Genomics Platform"/>
            <consortium name="The Broad Institute Genome Sequencing Center for Infectious Disease"/>
            <person name="Wu L."/>
            <person name="Ma J."/>
        </authorList>
    </citation>
    <scope>NUCLEOTIDE SEQUENCE [LARGE SCALE GENOMIC DNA]</scope>
    <source>
        <strain evidence="3">JCM 17657</strain>
    </source>
</reference>
<organism evidence="2 3">
    <name type="scientific">Streptomyces hyderabadensis</name>
    <dbReference type="NCBI Taxonomy" id="598549"/>
    <lineage>
        <taxon>Bacteria</taxon>
        <taxon>Bacillati</taxon>
        <taxon>Actinomycetota</taxon>
        <taxon>Actinomycetes</taxon>
        <taxon>Kitasatosporales</taxon>
        <taxon>Streptomycetaceae</taxon>
        <taxon>Streptomyces</taxon>
    </lineage>
</organism>
<accession>A0ABP9HI61</accession>
<evidence type="ECO:0008006" key="4">
    <source>
        <dbReference type="Google" id="ProtNLM"/>
    </source>
</evidence>
<dbReference type="EMBL" id="BAABIV010000002">
    <property type="protein sequence ID" value="GAA4970990.1"/>
    <property type="molecule type" value="Genomic_DNA"/>
</dbReference>
<protein>
    <recommendedName>
        <fullName evidence="4">2,5-dihydroxypyridine 5,6-dioxygenase</fullName>
    </recommendedName>
</protein>
<dbReference type="PANTHER" id="PTHR34448:SF1">
    <property type="entry name" value="BLL6088 PROTEIN"/>
    <property type="match status" value="1"/>
</dbReference>
<evidence type="ECO:0000313" key="2">
    <source>
        <dbReference type="EMBL" id="GAA4970990.1"/>
    </source>
</evidence>
<dbReference type="InterPro" id="IPR058739">
    <property type="entry name" value="NicX"/>
</dbReference>
<keyword evidence="1" id="KW-0479">Metal-binding</keyword>
<dbReference type="InterPro" id="IPR052170">
    <property type="entry name" value="M29_Exopeptidase"/>
</dbReference>
<dbReference type="Pfam" id="PF26233">
    <property type="entry name" value="NicX"/>
    <property type="match status" value="1"/>
</dbReference>
<sequence length="335" mass="36560">MPRTLRELFVEQLRLCKVAAGQQVGVIAELGQKNEYVEAAVAAARDLGASALVLTASSLSNPMLPPYQPDGREVPALLAAAAECDMVVDVTVGGLIHSDVRTRITGNGKRMLFVAEPADVLERLMGDSALRDKVEAGGRKLNAGSTLHVTSAAGTDVTADISGGDLPITHQWGYVDEEHRWDHWPSGFVACFPHDRTAEGVIVLQPGDALIPWQRYVRDEVKISIEKGFITKVEGPGADAHLLRDYFEAWGDEDVYAVSHMGWGLLPQARWSAFDVYDPRSLYGQELRSTAGNFMWSTGPNRFADRETPAHLDIPMRGCTVRIDGEAVVEDGRLL</sequence>
<evidence type="ECO:0000256" key="1">
    <source>
        <dbReference type="ARBA" id="ARBA00022723"/>
    </source>
</evidence>
<name>A0ABP9HI61_9ACTN</name>
<gene>
    <name evidence="2" type="ORF">GCM10023257_03760</name>
</gene>
<dbReference type="PANTHER" id="PTHR34448">
    <property type="entry name" value="AMINOPEPTIDASE"/>
    <property type="match status" value="1"/>
</dbReference>
<comment type="caution">
    <text evidence="2">The sequence shown here is derived from an EMBL/GenBank/DDBJ whole genome shotgun (WGS) entry which is preliminary data.</text>
</comment>
<evidence type="ECO:0000313" key="3">
    <source>
        <dbReference type="Proteomes" id="UP001500610"/>
    </source>
</evidence>
<keyword evidence="3" id="KW-1185">Reference proteome</keyword>